<feature type="transmembrane region" description="Helical" evidence="10">
    <location>
        <begin position="174"/>
        <end position="191"/>
    </location>
</feature>
<feature type="transmembrane region" description="Helical" evidence="10">
    <location>
        <begin position="360"/>
        <end position="380"/>
    </location>
</feature>
<evidence type="ECO:0000256" key="5">
    <source>
        <dbReference type="ARBA" id="ARBA00022692"/>
    </source>
</evidence>
<feature type="transmembrane region" description="Helical" evidence="10">
    <location>
        <begin position="319"/>
        <end position="339"/>
    </location>
</feature>
<keyword evidence="5 10" id="KW-0812">Transmembrane</keyword>
<keyword evidence="9 10" id="KW-0472">Membrane</keyword>
<dbReference type="GO" id="GO:0005886">
    <property type="term" value="C:plasma membrane"/>
    <property type="evidence" value="ECO:0007669"/>
    <property type="project" value="UniProtKB-SubCell"/>
</dbReference>
<dbReference type="InterPro" id="IPR003445">
    <property type="entry name" value="Cat_transpt"/>
</dbReference>
<feature type="transmembrane region" description="Helical" evidence="10">
    <location>
        <begin position="54"/>
        <end position="75"/>
    </location>
</feature>
<keyword evidence="2" id="KW-0813">Transport</keyword>
<dbReference type="Proteomes" id="UP000183794">
    <property type="component" value="Unassembled WGS sequence"/>
</dbReference>
<evidence type="ECO:0000256" key="6">
    <source>
        <dbReference type="ARBA" id="ARBA00022958"/>
    </source>
</evidence>
<feature type="transmembrane region" description="Helical" evidence="10">
    <location>
        <begin position="142"/>
        <end position="162"/>
    </location>
</feature>
<feature type="transmembrane region" description="Helical" evidence="10">
    <location>
        <begin position="203"/>
        <end position="224"/>
    </location>
</feature>
<evidence type="ECO:0000256" key="1">
    <source>
        <dbReference type="ARBA" id="ARBA00004651"/>
    </source>
</evidence>
<name>A0A1L0BPX4_9GAMM</name>
<dbReference type="Pfam" id="PF02386">
    <property type="entry name" value="TrkH"/>
    <property type="match status" value="1"/>
</dbReference>
<evidence type="ECO:0000256" key="9">
    <source>
        <dbReference type="ARBA" id="ARBA00023136"/>
    </source>
</evidence>
<dbReference type="RefSeq" id="WP_075473611.1">
    <property type="nucleotide sequence ID" value="NZ_CAWQZC010000047.1"/>
</dbReference>
<protein>
    <submittedName>
        <fullName evidence="11">Potassium uptake protein integral membrane component KtrB-Trk-type K+ transport systems, membrane components</fullName>
    </submittedName>
</protein>
<evidence type="ECO:0000256" key="3">
    <source>
        <dbReference type="ARBA" id="ARBA00022475"/>
    </source>
</evidence>
<proteinExistence type="predicted"/>
<dbReference type="OrthoDB" id="9810952at2"/>
<keyword evidence="7 10" id="KW-1133">Transmembrane helix</keyword>
<dbReference type="GO" id="GO:0015379">
    <property type="term" value="F:potassium:chloride symporter activity"/>
    <property type="evidence" value="ECO:0007669"/>
    <property type="project" value="InterPro"/>
</dbReference>
<feature type="transmembrane region" description="Helical" evidence="10">
    <location>
        <begin position="87"/>
        <end position="111"/>
    </location>
</feature>
<sequence>MVLWHPSISPIERKPKAGKKLLGAPPLILSGSFALLILLGTCLLKLPIATLEPISWLQSFFTATSAVTVTGLVVVDTGTAFTPFGQTIIALLIQCGGLGLMTFAIVTLIALGGKIGFLQCTVAREAFNQTNTSTLASTAKSVLVFSLFVELIGMVILSVYWSGELGWTTSLFHGFFYTISAFNNAGFALSADSLMPYVADPVVNLTITGLLIIGGLGFSVWTDLRRNRRWSRLTVYSRMMITGTIFINAVAVITIYLIEYNNPNTLAPLSEQGKWLASWFQAVSPRTAGFNTLAIDQLEDATTAIMLVLMFIGGGSSSTASGIKVVTFMLLIMATYSYLRRDESVYVFKREIAKDTVSKALALTMISVGITWFAIFSLLLSENAPMIDIVFEAVSALGTVGLSRGLTGSLSESGEFIIIFMMFMGRLGPLTLAYFLASPRTKKLRYAETKLAIG</sequence>
<dbReference type="InterPro" id="IPR004772">
    <property type="entry name" value="TrkH"/>
</dbReference>
<dbReference type="AlphaFoldDB" id="A0A1L0BPX4"/>
<dbReference type="PANTHER" id="PTHR32024:SF1">
    <property type="entry name" value="KTR SYSTEM POTASSIUM UPTAKE PROTEIN B"/>
    <property type="match status" value="1"/>
</dbReference>
<keyword evidence="6" id="KW-0630">Potassium</keyword>
<evidence type="ECO:0000256" key="10">
    <source>
        <dbReference type="SAM" id="Phobius"/>
    </source>
</evidence>
<reference evidence="12 13" key="1">
    <citation type="submission" date="2016-11" db="EMBL/GenBank/DDBJ databases">
        <authorList>
            <person name="Klemetsen T."/>
        </authorList>
    </citation>
    <scope>NUCLEOTIDE SEQUENCE [LARGE SCALE GENOMIC DNA]</scope>
    <source>
        <strain evidence="12">MT 2528</strain>
    </source>
</reference>
<dbReference type="GeneID" id="61298146"/>
<dbReference type="EMBL" id="FPLJ01000145">
    <property type="protein sequence ID" value="SGZ03909.1"/>
    <property type="molecule type" value="Genomic_DNA"/>
</dbReference>
<keyword evidence="3" id="KW-1003">Cell membrane</keyword>
<keyword evidence="4" id="KW-0633">Potassium transport</keyword>
<evidence type="ECO:0000313" key="11">
    <source>
        <dbReference type="EMBL" id="SGY87004.1"/>
    </source>
</evidence>
<evidence type="ECO:0000313" key="12">
    <source>
        <dbReference type="EMBL" id="SGZ03909.1"/>
    </source>
</evidence>
<evidence type="ECO:0000256" key="4">
    <source>
        <dbReference type="ARBA" id="ARBA00022538"/>
    </source>
</evidence>
<feature type="transmembrane region" description="Helical" evidence="10">
    <location>
        <begin position="236"/>
        <end position="258"/>
    </location>
</feature>
<evidence type="ECO:0000256" key="2">
    <source>
        <dbReference type="ARBA" id="ARBA00022448"/>
    </source>
</evidence>
<comment type="subcellular location">
    <subcellularLocation>
        <location evidence="1">Cell membrane</location>
        <topology evidence="1">Multi-pass membrane protein</topology>
    </subcellularLocation>
</comment>
<evidence type="ECO:0000256" key="8">
    <source>
        <dbReference type="ARBA" id="ARBA00023065"/>
    </source>
</evidence>
<evidence type="ECO:0000313" key="13">
    <source>
        <dbReference type="Proteomes" id="UP000182660"/>
    </source>
</evidence>
<dbReference type="PANTHER" id="PTHR32024">
    <property type="entry name" value="TRK SYSTEM POTASSIUM UPTAKE PROTEIN TRKG-RELATED"/>
    <property type="match status" value="1"/>
</dbReference>
<keyword evidence="13" id="KW-1185">Reference proteome</keyword>
<dbReference type="Proteomes" id="UP000182660">
    <property type="component" value="Unassembled WGS sequence"/>
</dbReference>
<evidence type="ECO:0000256" key="7">
    <source>
        <dbReference type="ARBA" id="ARBA00022989"/>
    </source>
</evidence>
<dbReference type="EMBL" id="FPLD01000025">
    <property type="protein sequence ID" value="SGY87004.1"/>
    <property type="molecule type" value="Genomic_DNA"/>
</dbReference>
<gene>
    <name evidence="12" type="ORF">MT2528_4702</name>
    <name evidence="11" type="ORF">NVI5450_0691</name>
</gene>
<evidence type="ECO:0000313" key="14">
    <source>
        <dbReference type="Proteomes" id="UP000183794"/>
    </source>
</evidence>
<feature type="transmembrane region" description="Helical" evidence="10">
    <location>
        <begin position="416"/>
        <end position="437"/>
    </location>
</feature>
<dbReference type="NCBIfam" id="TIGR00933">
    <property type="entry name" value="2a38"/>
    <property type="match status" value="1"/>
</dbReference>
<feature type="transmembrane region" description="Helical" evidence="10">
    <location>
        <begin position="21"/>
        <end position="48"/>
    </location>
</feature>
<reference evidence="11 14" key="2">
    <citation type="submission" date="2016-11" db="EMBL/GenBank/DDBJ databases">
        <authorList>
            <person name="Jaros S."/>
            <person name="Januszkiewicz K."/>
            <person name="Wedrychowicz H."/>
        </authorList>
    </citation>
    <scope>NUCLEOTIDE SEQUENCE [LARGE SCALE GENOMIC DNA]</scope>
    <source>
        <strain evidence="11">NVI 5450</strain>
    </source>
</reference>
<keyword evidence="8" id="KW-0406">Ion transport</keyword>
<accession>A0A1L0BPX4</accession>
<organism evidence="11 14">
    <name type="scientific">Moritella viscosa</name>
    <dbReference type="NCBI Taxonomy" id="80854"/>
    <lineage>
        <taxon>Bacteria</taxon>
        <taxon>Pseudomonadati</taxon>
        <taxon>Pseudomonadota</taxon>
        <taxon>Gammaproteobacteria</taxon>
        <taxon>Alteromonadales</taxon>
        <taxon>Moritellaceae</taxon>
        <taxon>Moritella</taxon>
    </lineage>
</organism>